<evidence type="ECO:0000313" key="2">
    <source>
        <dbReference type="Proteomes" id="UP000304953"/>
    </source>
</evidence>
<comment type="caution">
    <text evidence="1">The sequence shown here is derived from an EMBL/GenBank/DDBJ whole genome shotgun (WGS) entry which is preliminary data.</text>
</comment>
<name>A0AC61RWU8_9FIRM</name>
<evidence type="ECO:0000313" key="1">
    <source>
        <dbReference type="EMBL" id="TGY96370.1"/>
    </source>
</evidence>
<organism evidence="1 2">
    <name type="scientific">Petralouisia muris</name>
    <dbReference type="NCBI Taxonomy" id="3032872"/>
    <lineage>
        <taxon>Bacteria</taxon>
        <taxon>Bacillati</taxon>
        <taxon>Bacillota</taxon>
        <taxon>Clostridia</taxon>
        <taxon>Lachnospirales</taxon>
        <taxon>Lachnospiraceae</taxon>
        <taxon>Petralouisia</taxon>
    </lineage>
</organism>
<protein>
    <submittedName>
        <fullName evidence="1">LacI family transcriptional regulator</fullName>
    </submittedName>
</protein>
<sequence length="339" mass="38105">MAKDVTLADIAAKVGVSNVAVSKALSGKPGVSDELRMRIKQVAEQMGYIPSQSGKTAVGKTGNIGVIVPEHYYGYSLSFYGQLYGKVVRALYDNKYYGILELLSKEDEEESNAPKVLQDSKVDGLILLGQLGEKYIKRIVSQTELPVFFLDTYMPSIAFDTVISDGYYGTYLLTDYLIRHGHRKIGFIGNADATSSIADRFWGYRKALRENNIAFENGWEISDRSKYGKIYDKILTRRIDMDAYVCNCDLAAYTLIQDLEELGYSVPEDVSVVGFDDFLPGSTGREERITTYSVDMERMAEICVKSLIKKIEHKNYVQGVQIVTGSIVEKKTVRWRTEE</sequence>
<reference evidence="1" key="1">
    <citation type="submission" date="2019-04" db="EMBL/GenBank/DDBJ databases">
        <title>Microbes associate with the intestines of laboratory mice.</title>
        <authorList>
            <person name="Navarre W."/>
            <person name="Wong E."/>
            <person name="Huang K."/>
            <person name="Tropini C."/>
            <person name="Ng K."/>
            <person name="Yu B."/>
        </authorList>
    </citation>
    <scope>NUCLEOTIDE SEQUENCE</scope>
    <source>
        <strain evidence="1">NM01_1-7b</strain>
    </source>
</reference>
<gene>
    <name evidence="1" type="ORF">E5329_10100</name>
</gene>
<accession>A0AC61RWU8</accession>
<dbReference type="Proteomes" id="UP000304953">
    <property type="component" value="Unassembled WGS sequence"/>
</dbReference>
<dbReference type="EMBL" id="SRYA01000017">
    <property type="protein sequence ID" value="TGY96370.1"/>
    <property type="molecule type" value="Genomic_DNA"/>
</dbReference>
<proteinExistence type="predicted"/>
<keyword evidence="2" id="KW-1185">Reference proteome</keyword>